<evidence type="ECO:0000256" key="4">
    <source>
        <dbReference type="PROSITE-ProRule" id="PRU00027"/>
    </source>
</evidence>
<evidence type="ECO:0000313" key="7">
    <source>
        <dbReference type="EMBL" id="KAF7812881.1"/>
    </source>
</evidence>
<dbReference type="InterPro" id="IPR003656">
    <property type="entry name" value="Znf_BED"/>
</dbReference>
<organism evidence="7 8">
    <name type="scientific">Senna tora</name>
    <dbReference type="NCBI Taxonomy" id="362788"/>
    <lineage>
        <taxon>Eukaryota</taxon>
        <taxon>Viridiplantae</taxon>
        <taxon>Streptophyta</taxon>
        <taxon>Embryophyta</taxon>
        <taxon>Tracheophyta</taxon>
        <taxon>Spermatophyta</taxon>
        <taxon>Magnoliopsida</taxon>
        <taxon>eudicotyledons</taxon>
        <taxon>Gunneridae</taxon>
        <taxon>Pentapetalae</taxon>
        <taxon>rosids</taxon>
        <taxon>fabids</taxon>
        <taxon>Fabales</taxon>
        <taxon>Fabaceae</taxon>
        <taxon>Caesalpinioideae</taxon>
        <taxon>Cassia clade</taxon>
        <taxon>Senna</taxon>
    </lineage>
</organism>
<name>A0A834T238_9FABA</name>
<dbReference type="PANTHER" id="PTHR46951:SF2">
    <property type="entry name" value="BED-TYPE DOMAIN-CONTAINING PROTEIN"/>
    <property type="match status" value="1"/>
</dbReference>
<sequence length="156" mass="17037">MGLRRDGDAVATTRDLLPVSATVNPSRKVDEGLFGFDLEIGSHGRGKVERMDPSSSSNANASTPSSGQQSITDSSTLSQRGKTDPAWDHFSFKKEGRTNVYTCLHCLSVYKGGGINRMKQHLACVTGQIMSCKKVSHDVRHQMLESLKNVQQKKAN</sequence>
<keyword evidence="1" id="KW-0479">Metal-binding</keyword>
<dbReference type="Proteomes" id="UP000634136">
    <property type="component" value="Unassembled WGS sequence"/>
</dbReference>
<evidence type="ECO:0000259" key="6">
    <source>
        <dbReference type="PROSITE" id="PS50808"/>
    </source>
</evidence>
<evidence type="ECO:0000313" key="8">
    <source>
        <dbReference type="Proteomes" id="UP000634136"/>
    </source>
</evidence>
<dbReference type="GO" id="GO:0008270">
    <property type="term" value="F:zinc ion binding"/>
    <property type="evidence" value="ECO:0007669"/>
    <property type="project" value="UniProtKB-KW"/>
</dbReference>
<keyword evidence="2 4" id="KW-0863">Zinc-finger</keyword>
<feature type="region of interest" description="Disordered" evidence="5">
    <location>
        <begin position="44"/>
        <end position="87"/>
    </location>
</feature>
<keyword evidence="8" id="KW-1185">Reference proteome</keyword>
<keyword evidence="3" id="KW-0862">Zinc</keyword>
<accession>A0A834T238</accession>
<reference evidence="7" key="1">
    <citation type="submission" date="2020-09" db="EMBL/GenBank/DDBJ databases">
        <title>Genome-Enabled Discovery of Anthraquinone Biosynthesis in Senna tora.</title>
        <authorList>
            <person name="Kang S.-H."/>
            <person name="Pandey R.P."/>
            <person name="Lee C.-M."/>
            <person name="Sim J.-S."/>
            <person name="Jeong J.-T."/>
            <person name="Choi B.-S."/>
            <person name="Jung M."/>
            <person name="Ginzburg D."/>
            <person name="Zhao K."/>
            <person name="Won S.Y."/>
            <person name="Oh T.-J."/>
            <person name="Yu Y."/>
            <person name="Kim N.-H."/>
            <person name="Lee O.R."/>
            <person name="Lee T.-H."/>
            <person name="Bashyal P."/>
            <person name="Kim T.-S."/>
            <person name="Lee W.-H."/>
            <person name="Kawkins C."/>
            <person name="Kim C.-K."/>
            <person name="Kim J.S."/>
            <person name="Ahn B.O."/>
            <person name="Rhee S.Y."/>
            <person name="Sohng J.K."/>
        </authorList>
    </citation>
    <scope>NUCLEOTIDE SEQUENCE</scope>
    <source>
        <tissue evidence="7">Leaf</tissue>
    </source>
</reference>
<gene>
    <name evidence="7" type="ORF">G2W53_033857</name>
</gene>
<protein>
    <recommendedName>
        <fullName evidence="6">BED-type domain-containing protein</fullName>
    </recommendedName>
</protein>
<dbReference type="PROSITE" id="PS50808">
    <property type="entry name" value="ZF_BED"/>
    <property type="match status" value="1"/>
</dbReference>
<feature type="domain" description="BED-type" evidence="6">
    <location>
        <begin position="81"/>
        <end position="139"/>
    </location>
</feature>
<dbReference type="PANTHER" id="PTHR46951">
    <property type="entry name" value="BED-TYPE DOMAIN-CONTAINING PROTEIN"/>
    <property type="match status" value="1"/>
</dbReference>
<dbReference type="GO" id="GO:0003677">
    <property type="term" value="F:DNA binding"/>
    <property type="evidence" value="ECO:0007669"/>
    <property type="project" value="InterPro"/>
</dbReference>
<proteinExistence type="predicted"/>
<evidence type="ECO:0000256" key="5">
    <source>
        <dbReference type="SAM" id="MobiDB-lite"/>
    </source>
</evidence>
<dbReference type="EMBL" id="JAAIUW010000010">
    <property type="protein sequence ID" value="KAF7812881.1"/>
    <property type="molecule type" value="Genomic_DNA"/>
</dbReference>
<feature type="compositionally biased region" description="Low complexity" evidence="5">
    <location>
        <begin position="53"/>
        <end position="66"/>
    </location>
</feature>
<dbReference type="Pfam" id="PF02892">
    <property type="entry name" value="zf-BED"/>
    <property type="match status" value="1"/>
</dbReference>
<comment type="caution">
    <text evidence="7">The sequence shown here is derived from an EMBL/GenBank/DDBJ whole genome shotgun (WGS) entry which is preliminary data.</text>
</comment>
<evidence type="ECO:0000256" key="1">
    <source>
        <dbReference type="ARBA" id="ARBA00022723"/>
    </source>
</evidence>
<evidence type="ECO:0000256" key="2">
    <source>
        <dbReference type="ARBA" id="ARBA00022771"/>
    </source>
</evidence>
<dbReference type="OrthoDB" id="1434264at2759"/>
<evidence type="ECO:0000256" key="3">
    <source>
        <dbReference type="ARBA" id="ARBA00022833"/>
    </source>
</evidence>
<feature type="compositionally biased region" description="Polar residues" evidence="5">
    <location>
        <begin position="67"/>
        <end position="80"/>
    </location>
</feature>
<dbReference type="AlphaFoldDB" id="A0A834T238"/>